<protein>
    <recommendedName>
        <fullName evidence="2">HTH CENPB-type domain-containing protein</fullName>
    </recommendedName>
</protein>
<dbReference type="Gene3D" id="1.10.10.60">
    <property type="entry name" value="Homeodomain-like"/>
    <property type="match status" value="1"/>
</dbReference>
<keyword evidence="4" id="KW-1185">Reference proteome</keyword>
<dbReference type="Proteomes" id="UP001412239">
    <property type="component" value="Unassembled WGS sequence"/>
</dbReference>
<organism evidence="3 4">
    <name type="scientific">Tuber aestivum</name>
    <name type="common">summer truffle</name>
    <dbReference type="NCBI Taxonomy" id="59557"/>
    <lineage>
        <taxon>Eukaryota</taxon>
        <taxon>Fungi</taxon>
        <taxon>Dikarya</taxon>
        <taxon>Ascomycota</taxon>
        <taxon>Pezizomycotina</taxon>
        <taxon>Pezizomycetes</taxon>
        <taxon>Pezizales</taxon>
        <taxon>Tuberaceae</taxon>
        <taxon>Tuber</taxon>
    </lineage>
</organism>
<evidence type="ECO:0000259" key="2">
    <source>
        <dbReference type="PROSITE" id="PS51253"/>
    </source>
</evidence>
<dbReference type="Pfam" id="PF03184">
    <property type="entry name" value="DDE_1"/>
    <property type="match status" value="1"/>
</dbReference>
<dbReference type="PANTHER" id="PTHR19303:SF73">
    <property type="entry name" value="PROTEIN PDC2"/>
    <property type="match status" value="1"/>
</dbReference>
<dbReference type="PROSITE" id="PS51253">
    <property type="entry name" value="HTH_CENPB"/>
    <property type="match status" value="1"/>
</dbReference>
<dbReference type="InterPro" id="IPR006600">
    <property type="entry name" value="HTH_CenpB_DNA-bd_dom"/>
</dbReference>
<feature type="domain" description="HTH CENPB-type" evidence="2">
    <location>
        <begin position="77"/>
        <end position="155"/>
    </location>
</feature>
<dbReference type="SUPFAM" id="SSF46689">
    <property type="entry name" value="Homeodomain-like"/>
    <property type="match status" value="1"/>
</dbReference>
<dbReference type="SMART" id="SM00674">
    <property type="entry name" value="CENPB"/>
    <property type="match status" value="1"/>
</dbReference>
<dbReference type="InterPro" id="IPR009057">
    <property type="entry name" value="Homeodomain-like_sf"/>
</dbReference>
<evidence type="ECO:0000313" key="3">
    <source>
        <dbReference type="EMBL" id="CUS08345.1"/>
    </source>
</evidence>
<evidence type="ECO:0000256" key="1">
    <source>
        <dbReference type="ARBA" id="ARBA00023125"/>
    </source>
</evidence>
<dbReference type="GO" id="GO:0003677">
    <property type="term" value="F:DNA binding"/>
    <property type="evidence" value="ECO:0007669"/>
    <property type="project" value="UniProtKB-KW"/>
</dbReference>
<dbReference type="AlphaFoldDB" id="A0A292PNS7"/>
<accession>A0A292PNS7</accession>
<dbReference type="Pfam" id="PF03221">
    <property type="entry name" value="HTH_Tnp_Tc5"/>
    <property type="match status" value="1"/>
</dbReference>
<dbReference type="InterPro" id="IPR050863">
    <property type="entry name" value="CenT-Element_Derived"/>
</dbReference>
<dbReference type="GO" id="GO:0005634">
    <property type="term" value="C:nucleus"/>
    <property type="evidence" value="ECO:0007669"/>
    <property type="project" value="TreeGrafter"/>
</dbReference>
<dbReference type="InterPro" id="IPR004875">
    <property type="entry name" value="DDE_SF_endonuclease_dom"/>
</dbReference>
<gene>
    <name evidence="3" type="ORF">GSTUAT00007588001</name>
</gene>
<keyword evidence="1" id="KW-0238">DNA-binding</keyword>
<dbReference type="PANTHER" id="PTHR19303">
    <property type="entry name" value="TRANSPOSON"/>
    <property type="match status" value="1"/>
</dbReference>
<evidence type="ECO:0000313" key="4">
    <source>
        <dbReference type="Proteomes" id="UP001412239"/>
    </source>
</evidence>
<sequence>MPPMKSSKKIGLTAIQKYELCCLRSRYPKMKLAEFALLDECPRRADGSPLAISSLSDHLKGWAAKIKEGCPQGPVALKQKNRIESYPFLEHFLALWMDAAEDARIPVTDEIIRTQAKIIQTRLENAGVEEPYDGFEMSNGWTQHFKNRHNFGRLRTHGQSGEVDQSALPEQRESLAQELMPFASCDRYNCDESGLVFNKQPQSSNVRLQKGKQLRGGKDPKTRITTFHIVNEAGTDKRKIWVVGRAKRPQCFRQQRVNPDNLPIIYKFNNKAWLLTGLWYEFLRRFNEEMRIAQRQIALVTDNCPTHPRPESPPIEYSGPTPPVLTNIKLIYLPPCTTSFLQPLDCGIIASFKASYKRLYAEYMVQHFNLHGERPPKIDILQAIYLIASAWDSISPETIRNCWAKANITTSMASPANSNENLTDQFISAQRQGVLAAWTTLHQSSQNPDILNSYFDDADEGVGTLDSGEEAVLVPDAIAIVERGIKAGVLDCPANQLDKIDYDSENDEQQPLPIPLIGLETAIHYTGELSRFLQALETTTLSFPNTFGKGKNTTPVDQLVSSMQGLNSALIIYRRTRSTRQTTLTQFFKPNTHNSGEPRIDEQRVQEGRAFVDLEMERRYNWISSEEDDGGEGEDGNTTCVPTKWVTGSINTAYEQLLR</sequence>
<dbReference type="EMBL" id="LN891139">
    <property type="protein sequence ID" value="CUS08345.1"/>
    <property type="molecule type" value="Genomic_DNA"/>
</dbReference>
<name>A0A292PNS7_9PEZI</name>
<reference evidence="3" key="1">
    <citation type="submission" date="2015-10" db="EMBL/GenBank/DDBJ databases">
        <authorList>
            <person name="Regsiter A."/>
            <person name="william w."/>
        </authorList>
    </citation>
    <scope>NUCLEOTIDE SEQUENCE</scope>
    <source>
        <strain evidence="3">Montdore</strain>
    </source>
</reference>
<proteinExistence type="predicted"/>